<dbReference type="OrthoDB" id="695702at2759"/>
<dbReference type="Pfam" id="PF12937">
    <property type="entry name" value="F-box-like"/>
    <property type="match status" value="1"/>
</dbReference>
<dbReference type="InterPro" id="IPR001810">
    <property type="entry name" value="F-box_dom"/>
</dbReference>
<dbReference type="InterPro" id="IPR036047">
    <property type="entry name" value="F-box-like_dom_sf"/>
</dbReference>
<feature type="domain" description="KIB1-4 beta-propeller" evidence="1">
    <location>
        <begin position="174"/>
        <end position="333"/>
    </location>
</feature>
<feature type="domain" description="F-box" evidence="2">
    <location>
        <begin position="4"/>
        <end position="37"/>
    </location>
</feature>
<dbReference type="CDD" id="cd09917">
    <property type="entry name" value="F-box_SF"/>
    <property type="match status" value="1"/>
</dbReference>
<accession>A0A6G1F7X9</accession>
<protein>
    <recommendedName>
        <fullName evidence="5">DUF295 domain-containing protein</fullName>
    </recommendedName>
</protein>
<dbReference type="PANTHER" id="PTHR33110">
    <property type="entry name" value="F-BOX/KELCH-REPEAT PROTEIN-RELATED"/>
    <property type="match status" value="1"/>
</dbReference>
<dbReference type="PANTHER" id="PTHR33110:SF44">
    <property type="entry name" value="DUF295 DOMAIN-CONTAINING PROTEIN"/>
    <property type="match status" value="1"/>
</dbReference>
<comment type="caution">
    <text evidence="3">The sequence shown here is derived from an EMBL/GenBank/DDBJ whole genome shotgun (WGS) entry which is preliminary data.</text>
</comment>
<proteinExistence type="predicted"/>
<organism evidence="3 4">
    <name type="scientific">Oryza meyeriana var. granulata</name>
    <dbReference type="NCBI Taxonomy" id="110450"/>
    <lineage>
        <taxon>Eukaryota</taxon>
        <taxon>Viridiplantae</taxon>
        <taxon>Streptophyta</taxon>
        <taxon>Embryophyta</taxon>
        <taxon>Tracheophyta</taxon>
        <taxon>Spermatophyta</taxon>
        <taxon>Magnoliopsida</taxon>
        <taxon>Liliopsida</taxon>
        <taxon>Poales</taxon>
        <taxon>Poaceae</taxon>
        <taxon>BOP clade</taxon>
        <taxon>Oryzoideae</taxon>
        <taxon>Oryzeae</taxon>
        <taxon>Oryzinae</taxon>
        <taxon>Oryza</taxon>
        <taxon>Oryza meyeriana</taxon>
    </lineage>
</organism>
<dbReference type="Gene3D" id="1.20.1280.50">
    <property type="match status" value="1"/>
</dbReference>
<dbReference type="EMBL" id="SPHZ02000001">
    <property type="protein sequence ID" value="KAF0932964.1"/>
    <property type="molecule type" value="Genomic_DNA"/>
</dbReference>
<dbReference type="SUPFAM" id="SSF81383">
    <property type="entry name" value="F-box domain"/>
    <property type="match status" value="1"/>
</dbReference>
<dbReference type="InterPro" id="IPR005174">
    <property type="entry name" value="KIB1-4_b-propeller"/>
</dbReference>
<dbReference type="AlphaFoldDB" id="A0A6G1F7X9"/>
<evidence type="ECO:0000313" key="4">
    <source>
        <dbReference type="Proteomes" id="UP000479710"/>
    </source>
</evidence>
<reference evidence="3 4" key="1">
    <citation type="submission" date="2019-11" db="EMBL/GenBank/DDBJ databases">
        <title>Whole genome sequence of Oryza granulata.</title>
        <authorList>
            <person name="Li W."/>
        </authorList>
    </citation>
    <scope>NUCLEOTIDE SEQUENCE [LARGE SCALE GENOMIC DNA]</scope>
    <source>
        <strain evidence="4">cv. Menghai</strain>
        <tissue evidence="3">Leaf</tissue>
    </source>
</reference>
<name>A0A6G1F7X9_9ORYZ</name>
<sequence>MTSISDLPPELLCLIAGRLHTAVDVVRFDAVCRAWRDTLHAMPPPPQQQPPPALLPWLVAPTSDDDDTAAAGVACRCVFSKTSYHAPGLCVQDKRVAHADGTGSWFINGLFVNPLTAMTDTDASRYPWDFIDREGFSQRIVSGDGTFLVYRLEDTYGSLSLIGESWSLYVREGNWVEKTLGAADGYYVVVACHGGAILCADLANCYIYKKELPWHYHTTFMPLPDEPGKVRQRSYLLECRGELLLASVLQDAGCTDDDDRLSVSVHAFDVDAALHALNPDSAVDHNELRAAPVWEKRDDVLGDHVLFLGFPGSFAVEAARFGGDVPGGGAYFVVKSEPCRVYKYSFEDDGAAATLVETLPAGWNDERCMWFLPEPVIAGISASTKMQQVGRHWSFWERPRRRRPRNLRFHVGRLSPTVDSSRLREMYSKHGKILLN</sequence>
<keyword evidence="4" id="KW-1185">Reference proteome</keyword>
<dbReference type="Proteomes" id="UP000479710">
    <property type="component" value="Unassembled WGS sequence"/>
</dbReference>
<evidence type="ECO:0008006" key="5">
    <source>
        <dbReference type="Google" id="ProtNLM"/>
    </source>
</evidence>
<gene>
    <name evidence="3" type="ORF">E2562_013148</name>
</gene>
<evidence type="ECO:0000259" key="1">
    <source>
        <dbReference type="Pfam" id="PF03478"/>
    </source>
</evidence>
<evidence type="ECO:0000259" key="2">
    <source>
        <dbReference type="Pfam" id="PF12937"/>
    </source>
</evidence>
<dbReference type="Pfam" id="PF03478">
    <property type="entry name" value="Beta-prop_KIB1-4"/>
    <property type="match status" value="1"/>
</dbReference>
<evidence type="ECO:0000313" key="3">
    <source>
        <dbReference type="EMBL" id="KAF0932964.1"/>
    </source>
</evidence>